<dbReference type="SUPFAM" id="SSF103473">
    <property type="entry name" value="MFS general substrate transporter"/>
    <property type="match status" value="1"/>
</dbReference>
<dbReference type="AlphaFoldDB" id="A0A9W8YF64"/>
<keyword evidence="2" id="KW-0812">Transmembrane</keyword>
<dbReference type="PANTHER" id="PTHR23502">
    <property type="entry name" value="MAJOR FACILITATOR SUPERFAMILY"/>
    <property type="match status" value="1"/>
</dbReference>
<evidence type="ECO:0000313" key="6">
    <source>
        <dbReference type="Proteomes" id="UP001140560"/>
    </source>
</evidence>
<gene>
    <name evidence="5" type="ORF">N0V83_002819</name>
</gene>
<dbReference type="Proteomes" id="UP001140560">
    <property type="component" value="Unassembled WGS sequence"/>
</dbReference>
<dbReference type="GO" id="GO:0005886">
    <property type="term" value="C:plasma membrane"/>
    <property type="evidence" value="ECO:0007669"/>
    <property type="project" value="TreeGrafter"/>
</dbReference>
<name>A0A9W8YF64_9PLEO</name>
<sequence>MWSNIIAAFAGSSTEALGAATVNDLYFLHERGTKMGIYIVVTKRMLAPLEANDTKPNPRNAIAGGNTLGPLMCGFVITNLSWRWHKWIAVILTGLNSVAILLCVPESRYHRENEAEAGSQVGQLGVTDCASQNKIAHVDLKTIRRPSEDDTLQQLPRKTWVQELSLWSGVPDTNLLKMFIRYVLSDQDPGR</sequence>
<evidence type="ECO:0000313" key="5">
    <source>
        <dbReference type="EMBL" id="KAJ4374080.1"/>
    </source>
</evidence>
<dbReference type="InterPro" id="IPR036259">
    <property type="entry name" value="MFS_trans_sf"/>
</dbReference>
<evidence type="ECO:0000256" key="1">
    <source>
        <dbReference type="ARBA" id="ARBA00004141"/>
    </source>
</evidence>
<evidence type="ECO:0000256" key="2">
    <source>
        <dbReference type="ARBA" id="ARBA00022692"/>
    </source>
</evidence>
<organism evidence="5 6">
    <name type="scientific">Neocucurbitaria cava</name>
    <dbReference type="NCBI Taxonomy" id="798079"/>
    <lineage>
        <taxon>Eukaryota</taxon>
        <taxon>Fungi</taxon>
        <taxon>Dikarya</taxon>
        <taxon>Ascomycota</taxon>
        <taxon>Pezizomycotina</taxon>
        <taxon>Dothideomycetes</taxon>
        <taxon>Pleosporomycetidae</taxon>
        <taxon>Pleosporales</taxon>
        <taxon>Pleosporineae</taxon>
        <taxon>Cucurbitariaceae</taxon>
        <taxon>Neocucurbitaria</taxon>
    </lineage>
</organism>
<keyword evidence="6" id="KW-1185">Reference proteome</keyword>
<dbReference type="GO" id="GO:0022857">
    <property type="term" value="F:transmembrane transporter activity"/>
    <property type="evidence" value="ECO:0007669"/>
    <property type="project" value="TreeGrafter"/>
</dbReference>
<accession>A0A9W8YF64</accession>
<protein>
    <submittedName>
        <fullName evidence="5">Uncharacterized protein</fullName>
    </submittedName>
</protein>
<dbReference type="OrthoDB" id="268400at2759"/>
<evidence type="ECO:0000256" key="3">
    <source>
        <dbReference type="ARBA" id="ARBA00022989"/>
    </source>
</evidence>
<reference evidence="5" key="1">
    <citation type="submission" date="2022-10" db="EMBL/GenBank/DDBJ databases">
        <title>Tapping the CABI collections for fungal endophytes: first genome assemblies for Collariella, Neodidymelliopsis, Ascochyta clinopodiicola, Didymella pomorum, Didymosphaeria variabile, Neocosmospora piperis and Neocucurbitaria cava.</title>
        <authorList>
            <person name="Hill R."/>
        </authorList>
    </citation>
    <scope>NUCLEOTIDE SEQUENCE</scope>
    <source>
        <strain evidence="5">IMI 356814</strain>
    </source>
</reference>
<keyword evidence="3" id="KW-1133">Transmembrane helix</keyword>
<comment type="subcellular location">
    <subcellularLocation>
        <location evidence="1">Membrane</location>
        <topology evidence="1">Multi-pass membrane protein</topology>
    </subcellularLocation>
</comment>
<dbReference type="Gene3D" id="1.20.1250.20">
    <property type="entry name" value="MFS general substrate transporter like domains"/>
    <property type="match status" value="1"/>
</dbReference>
<comment type="caution">
    <text evidence="5">The sequence shown here is derived from an EMBL/GenBank/DDBJ whole genome shotgun (WGS) entry which is preliminary data.</text>
</comment>
<proteinExistence type="predicted"/>
<evidence type="ECO:0000256" key="4">
    <source>
        <dbReference type="ARBA" id="ARBA00023136"/>
    </source>
</evidence>
<dbReference type="PANTHER" id="PTHR23502:SF181">
    <property type="entry name" value="MAJOR FACILITATOR SUPERFAMILY (MFS) PROFILE DOMAIN-CONTAINING PROTEIN"/>
    <property type="match status" value="1"/>
</dbReference>
<keyword evidence="4" id="KW-0472">Membrane</keyword>
<dbReference type="EMBL" id="JAPEUY010000004">
    <property type="protein sequence ID" value="KAJ4374080.1"/>
    <property type="molecule type" value="Genomic_DNA"/>
</dbReference>